<evidence type="ECO:0000256" key="14">
    <source>
        <dbReference type="ARBA" id="ARBA00023015"/>
    </source>
</evidence>
<evidence type="ECO:0000259" key="22">
    <source>
        <dbReference type="PROSITE" id="PS50011"/>
    </source>
</evidence>
<dbReference type="GO" id="GO:0005524">
    <property type="term" value="F:ATP binding"/>
    <property type="evidence" value="ECO:0007669"/>
    <property type="project" value="UniProtKB-UniRule"/>
</dbReference>
<evidence type="ECO:0000256" key="12">
    <source>
        <dbReference type="ARBA" id="ARBA00022840"/>
    </source>
</evidence>
<dbReference type="GO" id="GO:0005634">
    <property type="term" value="C:nucleus"/>
    <property type="evidence" value="ECO:0007669"/>
    <property type="project" value="UniProtKB-SubCell"/>
</dbReference>
<dbReference type="Proteomes" id="UP001172457">
    <property type="component" value="Chromosome 7"/>
</dbReference>
<keyword evidence="16" id="KW-0472">Membrane</keyword>
<protein>
    <submittedName>
        <fullName evidence="24">Uncharacterized protein</fullName>
    </submittedName>
</protein>
<keyword evidence="8" id="KW-0812">Transmembrane</keyword>
<proteinExistence type="inferred from homology"/>
<dbReference type="InterPro" id="IPR003657">
    <property type="entry name" value="WRKY_dom"/>
</dbReference>
<dbReference type="GO" id="GO:0004714">
    <property type="term" value="F:transmembrane receptor protein tyrosine kinase activity"/>
    <property type="evidence" value="ECO:0007669"/>
    <property type="project" value="InterPro"/>
</dbReference>
<evidence type="ECO:0000256" key="15">
    <source>
        <dbReference type="ARBA" id="ARBA00023125"/>
    </source>
</evidence>
<accession>A0AA38SP62</accession>
<evidence type="ECO:0000256" key="16">
    <source>
        <dbReference type="ARBA" id="ARBA00023136"/>
    </source>
</evidence>
<evidence type="ECO:0000256" key="1">
    <source>
        <dbReference type="ARBA" id="ARBA00004123"/>
    </source>
</evidence>
<evidence type="ECO:0000313" key="24">
    <source>
        <dbReference type="EMBL" id="KAJ9539785.1"/>
    </source>
</evidence>
<evidence type="ECO:0000313" key="25">
    <source>
        <dbReference type="Proteomes" id="UP001172457"/>
    </source>
</evidence>
<dbReference type="InterPro" id="IPR008271">
    <property type="entry name" value="Ser/Thr_kinase_AS"/>
</dbReference>
<keyword evidence="5" id="KW-1003">Cell membrane</keyword>
<keyword evidence="14" id="KW-0805">Transcription regulation</keyword>
<gene>
    <name evidence="24" type="ORF">OSB04_026291</name>
</gene>
<evidence type="ECO:0000256" key="7">
    <source>
        <dbReference type="ARBA" id="ARBA00022679"/>
    </source>
</evidence>
<keyword evidence="20" id="KW-0539">Nucleus</keyword>
<evidence type="ECO:0000256" key="2">
    <source>
        <dbReference type="ARBA" id="ARBA00004251"/>
    </source>
</evidence>
<keyword evidence="18" id="KW-0675">Receptor</keyword>
<evidence type="ECO:0000256" key="8">
    <source>
        <dbReference type="ARBA" id="ARBA00022692"/>
    </source>
</evidence>
<dbReference type="PANTHER" id="PTHR27003:SF380">
    <property type="entry name" value="MITOGEN-ACTIVATED PROTEIN (MAP) KINASE KINASE KINASE STE11, CRYPTOCOCCUS-RELATED"/>
    <property type="match status" value="1"/>
</dbReference>
<comment type="caution">
    <text evidence="24">The sequence shown here is derived from an EMBL/GenBank/DDBJ whole genome shotgun (WGS) entry which is preliminary data.</text>
</comment>
<comment type="subcellular location">
    <subcellularLocation>
        <location evidence="2">Cell membrane</location>
        <topology evidence="2">Single-pass type I membrane protein</topology>
    </subcellularLocation>
    <subcellularLocation>
        <location evidence="1">Nucleus</location>
    </subcellularLocation>
</comment>
<evidence type="ECO:0000256" key="3">
    <source>
        <dbReference type="ARBA" id="ARBA00008536"/>
    </source>
</evidence>
<dbReference type="GO" id="GO:0005886">
    <property type="term" value="C:plasma membrane"/>
    <property type="evidence" value="ECO:0007669"/>
    <property type="project" value="UniProtKB-SubCell"/>
</dbReference>
<dbReference type="PROSITE" id="PS00108">
    <property type="entry name" value="PROTEIN_KINASE_ST"/>
    <property type="match status" value="1"/>
</dbReference>
<evidence type="ECO:0000256" key="10">
    <source>
        <dbReference type="ARBA" id="ARBA00022741"/>
    </source>
</evidence>
<dbReference type="PROSITE" id="PS00107">
    <property type="entry name" value="PROTEIN_KINASE_ATP"/>
    <property type="match status" value="1"/>
</dbReference>
<dbReference type="Gene3D" id="2.20.25.80">
    <property type="entry name" value="WRKY domain"/>
    <property type="match status" value="1"/>
</dbReference>
<dbReference type="GO" id="GO:0003700">
    <property type="term" value="F:DNA-binding transcription factor activity"/>
    <property type="evidence" value="ECO:0007669"/>
    <property type="project" value="InterPro"/>
</dbReference>
<sequence length="523" mass="59511">MTDEIRRALCKHNKDNPSLTQKQLQEWVHSNYGLQGLKKLSKIEKEERKRDRATGWTDLETGHHTHLMISIMFFLEEFHHLKIQLQDVLIATDNFGPNKLIGHGGFGQVYRGELVLPEGRVMVAFKRLDRKFGQGNTEFWKEIMMLSKCKHENLVSLIHFCFEGDERILVYKYAPRGSLDRHLSDTSLTWMHRLKICVGIARGLNYLHDPMETKQRVLHRDIKSANILLDENWNAKVSDFGLSKLGPANQPQTFLVSNVVGTLGYCDPSYFETGLLSKETDVYAFGVVLFEVICGRLCCEYRKNELVHILVPLWKKCVDEKKLDDIICHSLKGQIDDDSLMRFSTIANRCLHKNHRKRPTIGKVLKELEAVLKQQLIAVNEKEAESSQMTTATASVISSSSIALFANVLGRKGTSVARVKKTGVLSDDGYTWRKYGQKYVLNSQHPRCYYRCIHSKLYGCPAKKQVHGCQQEPETFEVTYHGDHTCIVSSSMPSKAMTSHSPPLSPPTVQWLSMDMAGQPSGD</sequence>
<dbReference type="GO" id="GO:0009506">
    <property type="term" value="C:plasmodesma"/>
    <property type="evidence" value="ECO:0007669"/>
    <property type="project" value="TreeGrafter"/>
</dbReference>
<keyword evidence="11" id="KW-0418">Kinase</keyword>
<reference evidence="24" key="1">
    <citation type="submission" date="2023-03" db="EMBL/GenBank/DDBJ databases">
        <title>Chromosome-scale reference genome and RAD-based genetic map of yellow starthistle (Centaurea solstitialis) reveal putative structural variation and QTLs associated with invader traits.</title>
        <authorList>
            <person name="Reatini B."/>
            <person name="Cang F.A."/>
            <person name="Jiang Q."/>
            <person name="Mckibben M.T.W."/>
            <person name="Barker M.S."/>
            <person name="Rieseberg L.H."/>
            <person name="Dlugosch K.M."/>
        </authorList>
    </citation>
    <scope>NUCLEOTIDE SEQUENCE</scope>
    <source>
        <strain evidence="24">CAN-66</strain>
        <tissue evidence="24">Leaf</tissue>
    </source>
</reference>
<keyword evidence="7" id="KW-0808">Transferase</keyword>
<organism evidence="24 25">
    <name type="scientific">Centaurea solstitialis</name>
    <name type="common">yellow star-thistle</name>
    <dbReference type="NCBI Taxonomy" id="347529"/>
    <lineage>
        <taxon>Eukaryota</taxon>
        <taxon>Viridiplantae</taxon>
        <taxon>Streptophyta</taxon>
        <taxon>Embryophyta</taxon>
        <taxon>Tracheophyta</taxon>
        <taxon>Spermatophyta</taxon>
        <taxon>Magnoliopsida</taxon>
        <taxon>eudicotyledons</taxon>
        <taxon>Gunneridae</taxon>
        <taxon>Pentapetalae</taxon>
        <taxon>asterids</taxon>
        <taxon>campanulids</taxon>
        <taxon>Asterales</taxon>
        <taxon>Asteraceae</taxon>
        <taxon>Carduoideae</taxon>
        <taxon>Cardueae</taxon>
        <taxon>Centaureinae</taxon>
        <taxon>Centaurea</taxon>
    </lineage>
</organism>
<evidence type="ECO:0000256" key="17">
    <source>
        <dbReference type="ARBA" id="ARBA00023163"/>
    </source>
</evidence>
<keyword evidence="6" id="KW-0723">Serine/threonine-protein kinase</keyword>
<dbReference type="InterPro" id="IPR036576">
    <property type="entry name" value="WRKY_dom_sf"/>
</dbReference>
<dbReference type="PANTHER" id="PTHR27003">
    <property type="entry name" value="OS07G0166700 PROTEIN"/>
    <property type="match status" value="1"/>
</dbReference>
<evidence type="ECO:0000256" key="9">
    <source>
        <dbReference type="ARBA" id="ARBA00022729"/>
    </source>
</evidence>
<keyword evidence="10 21" id="KW-0547">Nucleotide-binding</keyword>
<evidence type="ECO:0000256" key="5">
    <source>
        <dbReference type="ARBA" id="ARBA00022475"/>
    </source>
</evidence>
<evidence type="ECO:0000259" key="23">
    <source>
        <dbReference type="PROSITE" id="PS50811"/>
    </source>
</evidence>
<dbReference type="PROSITE" id="PS50811">
    <property type="entry name" value="WRKY"/>
    <property type="match status" value="1"/>
</dbReference>
<name>A0AA38SP62_9ASTR</name>
<dbReference type="SUPFAM" id="SSF56112">
    <property type="entry name" value="Protein kinase-like (PK-like)"/>
    <property type="match status" value="1"/>
</dbReference>
<dbReference type="Gene3D" id="1.10.510.10">
    <property type="entry name" value="Transferase(Phosphotransferase) domain 1"/>
    <property type="match status" value="1"/>
</dbReference>
<keyword evidence="9" id="KW-0732">Signal</keyword>
<dbReference type="GO" id="GO:0002229">
    <property type="term" value="P:defense response to oomycetes"/>
    <property type="evidence" value="ECO:0007669"/>
    <property type="project" value="UniProtKB-ARBA"/>
</dbReference>
<keyword evidence="25" id="KW-1185">Reference proteome</keyword>
<dbReference type="InterPro" id="IPR000719">
    <property type="entry name" value="Prot_kinase_dom"/>
</dbReference>
<dbReference type="Pfam" id="PF03106">
    <property type="entry name" value="WRKY"/>
    <property type="match status" value="1"/>
</dbReference>
<feature type="domain" description="Protein kinase" evidence="22">
    <location>
        <begin position="95"/>
        <end position="372"/>
    </location>
</feature>
<evidence type="ECO:0000256" key="6">
    <source>
        <dbReference type="ARBA" id="ARBA00022527"/>
    </source>
</evidence>
<dbReference type="Gene3D" id="1.10.10.60">
    <property type="entry name" value="Homeodomain-like"/>
    <property type="match status" value="1"/>
</dbReference>
<evidence type="ECO:0000256" key="4">
    <source>
        <dbReference type="ARBA" id="ARBA00010217"/>
    </source>
</evidence>
<dbReference type="SMART" id="SM00220">
    <property type="entry name" value="S_TKc"/>
    <property type="match status" value="1"/>
</dbReference>
<dbReference type="AlphaFoldDB" id="A0AA38SP62"/>
<evidence type="ECO:0000256" key="11">
    <source>
        <dbReference type="ARBA" id="ARBA00022777"/>
    </source>
</evidence>
<feature type="domain" description="WRKY" evidence="23">
    <location>
        <begin position="425"/>
        <end position="489"/>
    </location>
</feature>
<dbReference type="SMART" id="SM00774">
    <property type="entry name" value="WRKY"/>
    <property type="match status" value="1"/>
</dbReference>
<dbReference type="FunFam" id="3.30.200.20:FF:000039">
    <property type="entry name" value="receptor-like protein kinase FERONIA"/>
    <property type="match status" value="1"/>
</dbReference>
<keyword evidence="19" id="KW-0325">Glycoprotein</keyword>
<dbReference type="EMBL" id="JARYMX010000007">
    <property type="protein sequence ID" value="KAJ9539785.1"/>
    <property type="molecule type" value="Genomic_DNA"/>
</dbReference>
<evidence type="ECO:0000256" key="13">
    <source>
        <dbReference type="ARBA" id="ARBA00022989"/>
    </source>
</evidence>
<dbReference type="InterPro" id="IPR017441">
    <property type="entry name" value="Protein_kinase_ATP_BS"/>
</dbReference>
<keyword evidence="12 21" id="KW-0067">ATP-binding</keyword>
<dbReference type="InterPro" id="IPR011009">
    <property type="entry name" value="Kinase-like_dom_sf"/>
</dbReference>
<dbReference type="SUPFAM" id="SSF118290">
    <property type="entry name" value="WRKY DNA-binding domain"/>
    <property type="match status" value="1"/>
</dbReference>
<dbReference type="Pfam" id="PF00069">
    <property type="entry name" value="Pkinase"/>
    <property type="match status" value="1"/>
</dbReference>
<keyword evidence="13" id="KW-1133">Transmembrane helix</keyword>
<evidence type="ECO:0000256" key="19">
    <source>
        <dbReference type="ARBA" id="ARBA00023180"/>
    </source>
</evidence>
<evidence type="ECO:0000256" key="21">
    <source>
        <dbReference type="PROSITE-ProRule" id="PRU10141"/>
    </source>
</evidence>
<dbReference type="GO" id="GO:0043565">
    <property type="term" value="F:sequence-specific DNA binding"/>
    <property type="evidence" value="ECO:0007669"/>
    <property type="project" value="InterPro"/>
</dbReference>
<dbReference type="Gene3D" id="3.30.200.20">
    <property type="entry name" value="Phosphorylase Kinase, domain 1"/>
    <property type="match status" value="1"/>
</dbReference>
<dbReference type="PROSITE" id="PS50011">
    <property type="entry name" value="PROTEIN_KINASE_DOM"/>
    <property type="match status" value="1"/>
</dbReference>
<dbReference type="FunFam" id="1.10.510.10:FF:000240">
    <property type="entry name" value="Lectin-domain containing receptor kinase A4.3"/>
    <property type="match status" value="1"/>
</dbReference>
<evidence type="ECO:0000256" key="18">
    <source>
        <dbReference type="ARBA" id="ARBA00023170"/>
    </source>
</evidence>
<comment type="similarity">
    <text evidence="3">In the N-terminal section; belongs to the leguminous lectin family.</text>
</comment>
<dbReference type="GO" id="GO:0004674">
    <property type="term" value="F:protein serine/threonine kinase activity"/>
    <property type="evidence" value="ECO:0007669"/>
    <property type="project" value="UniProtKB-KW"/>
</dbReference>
<dbReference type="InterPro" id="IPR045272">
    <property type="entry name" value="ANXUR1/2-like"/>
</dbReference>
<keyword evidence="15" id="KW-0238">DNA-binding</keyword>
<keyword evidence="17" id="KW-0804">Transcription</keyword>
<feature type="binding site" evidence="21">
    <location>
        <position position="126"/>
    </location>
    <ligand>
        <name>ATP</name>
        <dbReference type="ChEBI" id="CHEBI:30616"/>
    </ligand>
</feature>
<comment type="similarity">
    <text evidence="4">In the C-terminal section; belongs to the protein kinase superfamily. Ser/Thr protein kinase family.</text>
</comment>
<evidence type="ECO:0000256" key="20">
    <source>
        <dbReference type="ARBA" id="ARBA00023242"/>
    </source>
</evidence>